<sequence length="273" mass="30394">MKKAIKFLILCFAILFISCEEVINVDLDTATAKLVIDASINWEIGTAGNEQIIKLSTTTGYYSDVFPTVSGASVTVENSSSEVFNFVEVPGTGEYLCNDFQPSIGEVYTLTILLNGEIYSATETLIASPEIDETIIQDNNGGFTGNEIEITSFFQDNPLEENYYLFGHKSNRVAFPEYRVIRDESVNGNQIPMIYFNEDLTQGDVLEIKLYGISRRYYEYFNKIISAAGSGGGPFPAIPSAVRGNIVNQTNFDNFAYGYFRLSQIDVKSYTIQ</sequence>
<evidence type="ECO:0000313" key="2">
    <source>
        <dbReference type="Proteomes" id="UP000798602"/>
    </source>
</evidence>
<dbReference type="Pfam" id="PF14054">
    <property type="entry name" value="DUF4249"/>
    <property type="match status" value="1"/>
</dbReference>
<keyword evidence="2" id="KW-1185">Reference proteome</keyword>
<accession>A0ABW9Z6U3</accession>
<dbReference type="RefSeq" id="WP_166535769.1">
    <property type="nucleotide sequence ID" value="NZ_JAABLM010000002.1"/>
</dbReference>
<dbReference type="PROSITE" id="PS51257">
    <property type="entry name" value="PROKAR_LIPOPROTEIN"/>
    <property type="match status" value="1"/>
</dbReference>
<comment type="caution">
    <text evidence="1">The sequence shown here is derived from an EMBL/GenBank/DDBJ whole genome shotgun (WGS) entry which is preliminary data.</text>
</comment>
<protein>
    <submittedName>
        <fullName evidence="1">DUF4249 family protein</fullName>
    </submittedName>
</protein>
<organism evidence="1 2">
    <name type="scientific">Flavobacterium ichthyis</name>
    <dbReference type="NCBI Taxonomy" id="2698827"/>
    <lineage>
        <taxon>Bacteria</taxon>
        <taxon>Pseudomonadati</taxon>
        <taxon>Bacteroidota</taxon>
        <taxon>Flavobacteriia</taxon>
        <taxon>Flavobacteriales</taxon>
        <taxon>Flavobacteriaceae</taxon>
        <taxon>Flavobacterium</taxon>
    </lineage>
</organism>
<dbReference type="EMBL" id="JAABLM010000002">
    <property type="protein sequence ID" value="NBL63941.1"/>
    <property type="molecule type" value="Genomic_DNA"/>
</dbReference>
<dbReference type="InterPro" id="IPR025345">
    <property type="entry name" value="DUF4249"/>
</dbReference>
<name>A0ABW9Z6U3_9FLAO</name>
<dbReference type="Proteomes" id="UP000798602">
    <property type="component" value="Unassembled WGS sequence"/>
</dbReference>
<gene>
    <name evidence="1" type="ORF">GV828_01865</name>
</gene>
<reference evidence="2" key="1">
    <citation type="submission" date="2020-01" db="EMBL/GenBank/DDBJ databases">
        <title>Sphingomonas sp. strain CSW-10.</title>
        <authorList>
            <person name="Chen W.-M."/>
        </authorList>
    </citation>
    <scope>NUCLEOTIDE SEQUENCE [LARGE SCALE GENOMIC DNA]</scope>
    <source>
        <strain evidence="2">NST-5</strain>
    </source>
</reference>
<evidence type="ECO:0000313" key="1">
    <source>
        <dbReference type="EMBL" id="NBL63941.1"/>
    </source>
</evidence>
<proteinExistence type="predicted"/>